<dbReference type="EMBL" id="NBCO01000008">
    <property type="protein sequence ID" value="ORC90340.1"/>
    <property type="molecule type" value="Genomic_DNA"/>
</dbReference>
<keyword evidence="5" id="KW-1133">Transmembrane helix</keyword>
<proteinExistence type="inferred from homology"/>
<dbReference type="Gene3D" id="3.40.50.300">
    <property type="entry name" value="P-loop containing nucleotide triphosphate hydrolases"/>
    <property type="match status" value="1"/>
</dbReference>
<comment type="subcellular location">
    <subcellularLocation>
        <location evidence="1">Mitochondrion inner membrane</location>
        <topology evidence="1">Single-pass membrane protein</topology>
    </subcellularLocation>
</comment>
<dbReference type="GO" id="GO:0005743">
    <property type="term" value="C:mitochondrial inner membrane"/>
    <property type="evidence" value="ECO:0007669"/>
    <property type="project" value="UniProtKB-SubCell"/>
</dbReference>
<dbReference type="GO" id="GO:0005524">
    <property type="term" value="F:ATP binding"/>
    <property type="evidence" value="ECO:0007669"/>
    <property type="project" value="InterPro"/>
</dbReference>
<keyword evidence="3" id="KW-0496">Mitochondrion</keyword>
<evidence type="ECO:0000259" key="6">
    <source>
        <dbReference type="SMART" id="SM00382"/>
    </source>
</evidence>
<protein>
    <submittedName>
        <fullName evidence="8">Putative ATP-dependent chaperone</fullName>
    </submittedName>
</protein>
<dbReference type="GO" id="GO:0016887">
    <property type="term" value="F:ATP hydrolysis activity"/>
    <property type="evidence" value="ECO:0007669"/>
    <property type="project" value="InterPro"/>
</dbReference>
<dbReference type="InterPro" id="IPR003959">
    <property type="entry name" value="ATPase_AAA_core"/>
</dbReference>
<feature type="domain" description="BCS1 N-terminal" evidence="7">
    <location>
        <begin position="120"/>
        <end position="302"/>
    </location>
</feature>
<dbReference type="RefSeq" id="XP_028884406.1">
    <property type="nucleotide sequence ID" value="XM_029024003.1"/>
</dbReference>
<keyword evidence="9" id="KW-1185">Reference proteome</keyword>
<dbReference type="SUPFAM" id="SSF52540">
    <property type="entry name" value="P-loop containing nucleoside triphosphate hydrolases"/>
    <property type="match status" value="1"/>
</dbReference>
<evidence type="ECO:0000256" key="4">
    <source>
        <dbReference type="SAM" id="MobiDB-lite"/>
    </source>
</evidence>
<evidence type="ECO:0000256" key="3">
    <source>
        <dbReference type="ARBA" id="ARBA00022792"/>
    </source>
</evidence>
<keyword evidence="3" id="KW-0999">Mitochondrion inner membrane</keyword>
<feature type="domain" description="AAA+ ATPase" evidence="6">
    <location>
        <begin position="332"/>
        <end position="495"/>
    </location>
</feature>
<name>A0A1X0P1R2_9TRYP</name>
<dbReference type="PANTHER" id="PTHR23070">
    <property type="entry name" value="BCS1 AAA-TYPE ATPASE"/>
    <property type="match status" value="1"/>
</dbReference>
<organism evidence="8 9">
    <name type="scientific">Trypanosoma theileri</name>
    <dbReference type="NCBI Taxonomy" id="67003"/>
    <lineage>
        <taxon>Eukaryota</taxon>
        <taxon>Discoba</taxon>
        <taxon>Euglenozoa</taxon>
        <taxon>Kinetoplastea</taxon>
        <taxon>Metakinetoplastina</taxon>
        <taxon>Trypanosomatida</taxon>
        <taxon>Trypanosomatidae</taxon>
        <taxon>Trypanosoma</taxon>
    </lineage>
</organism>
<dbReference type="Proteomes" id="UP000192257">
    <property type="component" value="Unassembled WGS sequence"/>
</dbReference>
<evidence type="ECO:0000259" key="7">
    <source>
        <dbReference type="SMART" id="SM01024"/>
    </source>
</evidence>
<dbReference type="AlphaFoldDB" id="A0A1X0P1R2"/>
<dbReference type="InterPro" id="IPR050747">
    <property type="entry name" value="Mitochondrial_chaperone_BCS1"/>
</dbReference>
<dbReference type="InterPro" id="IPR003593">
    <property type="entry name" value="AAA+_ATPase"/>
</dbReference>
<comment type="caution">
    <text evidence="8">The sequence shown here is derived from an EMBL/GenBank/DDBJ whole genome shotgun (WGS) entry which is preliminary data.</text>
</comment>
<evidence type="ECO:0000313" key="9">
    <source>
        <dbReference type="Proteomes" id="UP000192257"/>
    </source>
</evidence>
<dbReference type="OrthoDB" id="10251412at2759"/>
<dbReference type="SMART" id="SM01024">
    <property type="entry name" value="BCS1_N"/>
    <property type="match status" value="1"/>
</dbReference>
<feature type="transmembrane region" description="Helical" evidence="5">
    <location>
        <begin position="112"/>
        <end position="129"/>
    </location>
</feature>
<gene>
    <name evidence="8" type="ORF">TM35_000081380</name>
</gene>
<accession>A0A1X0P1R2</accession>
<feature type="compositionally biased region" description="Basic residues" evidence="4">
    <location>
        <begin position="72"/>
        <end position="82"/>
    </location>
</feature>
<reference evidence="8 9" key="1">
    <citation type="submission" date="2017-03" db="EMBL/GenBank/DDBJ databases">
        <title>An alternative strategy for trypanosome survival in the mammalian bloodstream revealed through genome and transcriptome analysis of the ubiquitous bovine parasite Trypanosoma (Megatrypanum) theileri.</title>
        <authorList>
            <person name="Kelly S."/>
            <person name="Ivens A."/>
            <person name="Mott A."/>
            <person name="O'Neill E."/>
            <person name="Emms D."/>
            <person name="Macleod O."/>
            <person name="Voorheis P."/>
            <person name="Matthews J."/>
            <person name="Matthews K."/>
            <person name="Carrington M."/>
        </authorList>
    </citation>
    <scope>NUCLEOTIDE SEQUENCE [LARGE SCALE GENOMIC DNA]</scope>
    <source>
        <strain evidence="8">Edinburgh</strain>
    </source>
</reference>
<feature type="compositionally biased region" description="Low complexity" evidence="4">
    <location>
        <begin position="401"/>
        <end position="427"/>
    </location>
</feature>
<feature type="compositionally biased region" description="Polar residues" evidence="4">
    <location>
        <begin position="57"/>
        <end position="67"/>
    </location>
</feature>
<dbReference type="STRING" id="67003.A0A1X0P1R2"/>
<feature type="region of interest" description="Disordered" evidence="4">
    <location>
        <begin position="57"/>
        <end position="102"/>
    </location>
</feature>
<dbReference type="InterPro" id="IPR027417">
    <property type="entry name" value="P-loop_NTPase"/>
</dbReference>
<dbReference type="InterPro" id="IPR014851">
    <property type="entry name" value="BCS1_N"/>
</dbReference>
<sequence length="550" mass="61063">MRRHSTRVVALLLPVPSGRNPILNSGHSFTLPDPQALLTSPTGLFAALSGRNVVTGNNINDNGSDNVQSRRDGRRGRRRRKFSGNENSNGKEGGDTKVESGSSKRAFFNPEAVSLAVMILILTAIWEAFSAQKENLGKKIKEALFITLEVRSSREEYAMIMNWMGRQPQGKRSRNISLMPISVKEETLIEEGGHREEIEIENEFVPGFGDHYIKYKGTRLWITRSIDTSKQYRSSSRMDREDEILQLVFFTRDRSIVRNFMDDVRTSWEEQSRNSVRLYLPSGWGNRWEFLAKRLPRTLSTLYLPDSTMSIVEEARVFLRSKSLYMSLGVPWRRGYLFEGPPGTGKTSFILALASEFSLPIYLLSLQSKELDDAALIGLINSVPPKSLLVIEDLETAIKASPTTTTNSSTPTASSEALSSTTTSSNSRAVVNTEVGGGRDSGVSLSALLNAIDGIASSEGRVLVITTNDASRLPSPNALLRPGRIDRRVFFGPLEPDAMKNMMKSFQSISEDGVFKATLSIPEKDTAKEIPRTPAELQNELLSAIYKNSQ</sequence>
<dbReference type="Pfam" id="PF08740">
    <property type="entry name" value="BCS1_N"/>
    <property type="match status" value="1"/>
</dbReference>
<feature type="region of interest" description="Disordered" evidence="4">
    <location>
        <begin position="401"/>
        <end position="435"/>
    </location>
</feature>
<dbReference type="Pfam" id="PF00004">
    <property type="entry name" value="AAA"/>
    <property type="match status" value="1"/>
</dbReference>
<evidence type="ECO:0000313" key="8">
    <source>
        <dbReference type="EMBL" id="ORC90340.1"/>
    </source>
</evidence>
<keyword evidence="5" id="KW-0812">Transmembrane</keyword>
<dbReference type="SMART" id="SM00382">
    <property type="entry name" value="AAA"/>
    <property type="match status" value="1"/>
</dbReference>
<keyword evidence="5" id="KW-0472">Membrane</keyword>
<evidence type="ECO:0000256" key="5">
    <source>
        <dbReference type="SAM" id="Phobius"/>
    </source>
</evidence>
<evidence type="ECO:0000256" key="2">
    <source>
        <dbReference type="ARBA" id="ARBA00007448"/>
    </source>
</evidence>
<dbReference type="GeneID" id="39983783"/>
<comment type="similarity">
    <text evidence="2">Belongs to the AAA ATPase family. BCS1 subfamily.</text>
</comment>
<evidence type="ECO:0000256" key="1">
    <source>
        <dbReference type="ARBA" id="ARBA00004434"/>
    </source>
</evidence>
<dbReference type="VEuPathDB" id="TriTrypDB:TM35_000081380"/>